<evidence type="ECO:0000313" key="1">
    <source>
        <dbReference type="EMBL" id="EKE43230.1"/>
    </source>
</evidence>
<sequence>MAEKIIGLSDDFWNIRGDMRIGKVLNIGTQCSLVRLAEGRFVFLDSYTLKGDIRDRVMALTDGGRMVEAVLNLHPFHTLHCARMAADFPGATFYGSARHWREVPQIAWASDPVESPAVAARFPQLAFSLPDGIAYISEDEAVHAGSLLAFHPPSGTLHVDDTINVLPLPEAVRKVLPVPRIAFHPTVRKALDDDRQAGARFCDWAERIAADWSATRTLCAAHSALARFEEGGFSDALRAAARKARPRLTAARR</sequence>
<keyword evidence="2" id="KW-1185">Reference proteome</keyword>
<proteinExistence type="predicted"/>
<evidence type="ECO:0000313" key="2">
    <source>
        <dbReference type="Proteomes" id="UP000006765"/>
    </source>
</evidence>
<dbReference type="Proteomes" id="UP000006765">
    <property type="component" value="Unassembled WGS sequence"/>
</dbReference>
<reference evidence="1 2" key="1">
    <citation type="journal article" date="2012" name="J. Bacteriol.">
        <title>Draft Genome Sequence of Oceaniovalibus guishaninsula JLT2003T.</title>
        <authorList>
            <person name="Tang K."/>
            <person name="Liu K."/>
            <person name="Jiao N."/>
        </authorList>
    </citation>
    <scope>NUCLEOTIDE SEQUENCE [LARGE SCALE GENOMIC DNA]</scope>
    <source>
        <strain evidence="1 2">JLT2003</strain>
    </source>
</reference>
<dbReference type="eggNOG" id="ENOG502Z91N">
    <property type="taxonomic scope" value="Bacteria"/>
</dbReference>
<dbReference type="PATRIC" id="fig|1231392.3.peg.2839"/>
<dbReference type="InterPro" id="IPR036866">
    <property type="entry name" value="RibonucZ/Hydroxyglut_hydro"/>
</dbReference>
<comment type="caution">
    <text evidence="1">The sequence shown here is derived from an EMBL/GenBank/DDBJ whole genome shotgun (WGS) entry which is preliminary data.</text>
</comment>
<name>K2I2Y9_9RHOB</name>
<dbReference type="RefSeq" id="WP_007427973.1">
    <property type="nucleotide sequence ID" value="NZ_AMGO01000068.1"/>
</dbReference>
<dbReference type="SUPFAM" id="SSF56281">
    <property type="entry name" value="Metallo-hydrolase/oxidoreductase"/>
    <property type="match status" value="1"/>
</dbReference>
<dbReference type="EMBL" id="AMGO01000068">
    <property type="protein sequence ID" value="EKE43230.1"/>
    <property type="molecule type" value="Genomic_DNA"/>
</dbReference>
<accession>K2I2Y9</accession>
<protein>
    <recommendedName>
        <fullName evidence="3">Metallo-beta-lactamase domain-containing protein</fullName>
    </recommendedName>
</protein>
<evidence type="ECO:0008006" key="3">
    <source>
        <dbReference type="Google" id="ProtNLM"/>
    </source>
</evidence>
<dbReference type="STRING" id="1231392.OCGS_2821"/>
<dbReference type="OrthoDB" id="7402742at2"/>
<gene>
    <name evidence="1" type="ORF">OCGS_2821</name>
</gene>
<organism evidence="1 2">
    <name type="scientific">Oceaniovalibus guishaninsula JLT2003</name>
    <dbReference type="NCBI Taxonomy" id="1231392"/>
    <lineage>
        <taxon>Bacteria</taxon>
        <taxon>Pseudomonadati</taxon>
        <taxon>Pseudomonadota</taxon>
        <taxon>Alphaproteobacteria</taxon>
        <taxon>Rhodobacterales</taxon>
        <taxon>Roseobacteraceae</taxon>
        <taxon>Oceaniovalibus</taxon>
    </lineage>
</organism>
<dbReference type="AlphaFoldDB" id="K2I2Y9"/>